<dbReference type="CDD" id="cd00609">
    <property type="entry name" value="AAT_like"/>
    <property type="match status" value="1"/>
</dbReference>
<evidence type="ECO:0000256" key="5">
    <source>
        <dbReference type="ARBA" id="ARBA00023163"/>
    </source>
</evidence>
<dbReference type="SMART" id="SM00345">
    <property type="entry name" value="HTH_GNTR"/>
    <property type="match status" value="1"/>
</dbReference>
<dbReference type="GO" id="GO:0003677">
    <property type="term" value="F:DNA binding"/>
    <property type="evidence" value="ECO:0007669"/>
    <property type="project" value="UniProtKB-KW"/>
</dbReference>
<dbReference type="InterPro" id="IPR015424">
    <property type="entry name" value="PyrdxlP-dep_Trfase"/>
</dbReference>
<dbReference type="InterPro" id="IPR036390">
    <property type="entry name" value="WH_DNA-bd_sf"/>
</dbReference>
<protein>
    <submittedName>
        <fullName evidence="7">GntR family transcriptional regulator</fullName>
    </submittedName>
</protein>
<dbReference type="GO" id="GO:0003700">
    <property type="term" value="F:DNA-binding transcription factor activity"/>
    <property type="evidence" value="ECO:0007669"/>
    <property type="project" value="InterPro"/>
</dbReference>
<sequence>MEPISGQEAQALPDFVLQQFAPGNGEYNHQQLYRILQGGIRQSALPAGHKLPPTRAMAEALGIARNTVVQVYEQLVLEGLAQAGVGRGTYVAEAAPGFVGRVRAALRGGGPVASPLSQRGADLVQGALASPMQWGAFTPGVPEVRMFPAKVWSRLQSQAWREVTPAHLSYATGAGHPALREAIADYLGGTRGVACDAAQVVVTSGTQQALHLVAHLLADSGDRVWLEDPGYWGARAMFRAAGLALEPVDLDAEGLAPSAQQLEKPPRLMFLSPAHQYPTGVLMSHGRRRQLLDYAARHRVWIVEDDYDSEFRFAARPLPALQGLDEQGRVLYLGTFSKTLYPSLRLAYLVLPRDLVESFTRALNELYREGQTLQQVVLARFLREGHYARHIRRMRGVYAARRAALIEAVTARFGTRLPLLGSDAGLHLVLGLPDAADDAAVADEALAAGVMTRPLSMYSLRRPAPHKGLVLGYGAVTEPEIRAAFDRLAAVLARHV</sequence>
<comment type="caution">
    <text evidence="7">The sequence shown here is derived from an EMBL/GenBank/DDBJ whole genome shotgun (WGS) entry which is preliminary data.</text>
</comment>
<dbReference type="PANTHER" id="PTHR46577:SF1">
    <property type="entry name" value="HTH-TYPE TRANSCRIPTIONAL REGULATORY PROTEIN GABR"/>
    <property type="match status" value="1"/>
</dbReference>
<dbReference type="InterPro" id="IPR036388">
    <property type="entry name" value="WH-like_DNA-bd_sf"/>
</dbReference>
<dbReference type="InterPro" id="IPR004839">
    <property type="entry name" value="Aminotransferase_I/II_large"/>
</dbReference>
<comment type="similarity">
    <text evidence="1">In the C-terminal section; belongs to the class-I pyridoxal-phosphate-dependent aminotransferase family.</text>
</comment>
<dbReference type="SUPFAM" id="SSF53383">
    <property type="entry name" value="PLP-dependent transferases"/>
    <property type="match status" value="1"/>
</dbReference>
<dbReference type="AlphaFoldDB" id="A0A368XSQ1"/>
<dbReference type="PROSITE" id="PS50949">
    <property type="entry name" value="HTH_GNTR"/>
    <property type="match status" value="1"/>
</dbReference>
<keyword evidence="8" id="KW-1185">Reference proteome</keyword>
<dbReference type="EMBL" id="QPJK01000005">
    <property type="protein sequence ID" value="RCW70196.1"/>
    <property type="molecule type" value="Genomic_DNA"/>
</dbReference>
<feature type="domain" description="HTH gntR-type" evidence="6">
    <location>
        <begin position="26"/>
        <end position="94"/>
    </location>
</feature>
<evidence type="ECO:0000313" key="7">
    <source>
        <dbReference type="EMBL" id="RCW70196.1"/>
    </source>
</evidence>
<dbReference type="Gene3D" id="1.10.10.10">
    <property type="entry name" value="Winged helix-like DNA-binding domain superfamily/Winged helix DNA-binding domain"/>
    <property type="match status" value="1"/>
</dbReference>
<dbReference type="InterPro" id="IPR000524">
    <property type="entry name" value="Tscrpt_reg_HTH_GntR"/>
</dbReference>
<evidence type="ECO:0000259" key="6">
    <source>
        <dbReference type="PROSITE" id="PS50949"/>
    </source>
</evidence>
<reference evidence="7 8" key="1">
    <citation type="submission" date="2018-07" db="EMBL/GenBank/DDBJ databases">
        <title>Genomic Encyclopedia of Type Strains, Phase IV (KMG-IV): sequencing the most valuable type-strain genomes for metagenomic binning, comparative biology and taxonomic classification.</title>
        <authorList>
            <person name="Goeker M."/>
        </authorList>
    </citation>
    <scope>NUCLEOTIDE SEQUENCE [LARGE SCALE GENOMIC DNA]</scope>
    <source>
        <strain evidence="7 8">DSM 21634</strain>
    </source>
</reference>
<proteinExistence type="inferred from homology"/>
<organism evidence="7 8">
    <name type="scientific">Pseudorhodoferax soli</name>
    <dbReference type="NCBI Taxonomy" id="545864"/>
    <lineage>
        <taxon>Bacteria</taxon>
        <taxon>Pseudomonadati</taxon>
        <taxon>Pseudomonadota</taxon>
        <taxon>Betaproteobacteria</taxon>
        <taxon>Burkholderiales</taxon>
        <taxon>Comamonadaceae</taxon>
    </lineage>
</organism>
<dbReference type="GO" id="GO:0030170">
    <property type="term" value="F:pyridoxal phosphate binding"/>
    <property type="evidence" value="ECO:0007669"/>
    <property type="project" value="InterPro"/>
</dbReference>
<name>A0A368XSQ1_9BURK</name>
<dbReference type="InterPro" id="IPR015421">
    <property type="entry name" value="PyrdxlP-dep_Trfase_major"/>
</dbReference>
<dbReference type="Gene3D" id="3.40.640.10">
    <property type="entry name" value="Type I PLP-dependent aspartate aminotransferase-like (Major domain)"/>
    <property type="match status" value="1"/>
</dbReference>
<dbReference type="Pfam" id="PF00392">
    <property type="entry name" value="GntR"/>
    <property type="match status" value="1"/>
</dbReference>
<keyword evidence="2" id="KW-0663">Pyridoxal phosphate</keyword>
<keyword evidence="5" id="KW-0804">Transcription</keyword>
<dbReference type="Pfam" id="PF00155">
    <property type="entry name" value="Aminotran_1_2"/>
    <property type="match status" value="1"/>
</dbReference>
<keyword evidence="4" id="KW-0238">DNA-binding</keyword>
<dbReference type="RefSeq" id="WP_114469159.1">
    <property type="nucleotide sequence ID" value="NZ_QPJK01000005.1"/>
</dbReference>
<dbReference type="PANTHER" id="PTHR46577">
    <property type="entry name" value="HTH-TYPE TRANSCRIPTIONAL REGULATORY PROTEIN GABR"/>
    <property type="match status" value="1"/>
</dbReference>
<evidence type="ECO:0000256" key="2">
    <source>
        <dbReference type="ARBA" id="ARBA00022898"/>
    </source>
</evidence>
<evidence type="ECO:0000313" key="8">
    <source>
        <dbReference type="Proteomes" id="UP000252884"/>
    </source>
</evidence>
<dbReference type="CDD" id="cd07377">
    <property type="entry name" value="WHTH_GntR"/>
    <property type="match status" value="1"/>
</dbReference>
<evidence type="ECO:0000256" key="4">
    <source>
        <dbReference type="ARBA" id="ARBA00023125"/>
    </source>
</evidence>
<evidence type="ECO:0000256" key="1">
    <source>
        <dbReference type="ARBA" id="ARBA00005384"/>
    </source>
</evidence>
<dbReference type="InterPro" id="IPR051446">
    <property type="entry name" value="HTH_trans_reg/aminotransferase"/>
</dbReference>
<gene>
    <name evidence="7" type="ORF">DES41_105137</name>
</gene>
<dbReference type="OrthoDB" id="9804020at2"/>
<dbReference type="SUPFAM" id="SSF46785">
    <property type="entry name" value="Winged helix' DNA-binding domain"/>
    <property type="match status" value="1"/>
</dbReference>
<accession>A0A368XSQ1</accession>
<dbReference type="Proteomes" id="UP000252884">
    <property type="component" value="Unassembled WGS sequence"/>
</dbReference>
<evidence type="ECO:0000256" key="3">
    <source>
        <dbReference type="ARBA" id="ARBA00023015"/>
    </source>
</evidence>
<keyword evidence="3" id="KW-0805">Transcription regulation</keyword>